<keyword evidence="3" id="KW-1185">Reference proteome</keyword>
<feature type="compositionally biased region" description="Basic and acidic residues" evidence="1">
    <location>
        <begin position="17"/>
        <end position="30"/>
    </location>
</feature>
<proteinExistence type="predicted"/>
<feature type="region of interest" description="Disordered" evidence="1">
    <location>
        <begin position="1"/>
        <end position="30"/>
    </location>
</feature>
<gene>
    <name evidence="2" type="ORF">PECUL_23A008171</name>
</gene>
<organism evidence="2 3">
    <name type="scientific">Pelobates cultripes</name>
    <name type="common">Western spadefoot toad</name>
    <dbReference type="NCBI Taxonomy" id="61616"/>
    <lineage>
        <taxon>Eukaryota</taxon>
        <taxon>Metazoa</taxon>
        <taxon>Chordata</taxon>
        <taxon>Craniata</taxon>
        <taxon>Vertebrata</taxon>
        <taxon>Euteleostomi</taxon>
        <taxon>Amphibia</taxon>
        <taxon>Batrachia</taxon>
        <taxon>Anura</taxon>
        <taxon>Pelobatoidea</taxon>
        <taxon>Pelobatidae</taxon>
        <taxon>Pelobates</taxon>
    </lineage>
</organism>
<evidence type="ECO:0000313" key="3">
    <source>
        <dbReference type="Proteomes" id="UP001295444"/>
    </source>
</evidence>
<dbReference type="Proteomes" id="UP001295444">
    <property type="component" value="Chromosome 02"/>
</dbReference>
<evidence type="ECO:0000313" key="2">
    <source>
        <dbReference type="EMBL" id="CAH2246515.1"/>
    </source>
</evidence>
<protein>
    <submittedName>
        <fullName evidence="2">Uncharacterized protein</fullName>
    </submittedName>
</protein>
<accession>A0AAD1RA67</accession>
<dbReference type="EMBL" id="OW240913">
    <property type="protein sequence ID" value="CAH2246515.1"/>
    <property type="molecule type" value="Genomic_DNA"/>
</dbReference>
<dbReference type="AlphaFoldDB" id="A0AAD1RA67"/>
<sequence length="82" mass="8929">MAASDSICGAGRKKKAHELDKAAPAAPEDRGEQLILPTALQNHEANTELKAFFFFMTAQYAGRVNVHSVLILPYMVRTAIEG</sequence>
<evidence type="ECO:0000256" key="1">
    <source>
        <dbReference type="SAM" id="MobiDB-lite"/>
    </source>
</evidence>
<reference evidence="2" key="1">
    <citation type="submission" date="2022-03" db="EMBL/GenBank/DDBJ databases">
        <authorList>
            <person name="Alioto T."/>
            <person name="Alioto T."/>
            <person name="Gomez Garrido J."/>
        </authorList>
    </citation>
    <scope>NUCLEOTIDE SEQUENCE</scope>
</reference>
<name>A0AAD1RA67_PELCU</name>